<accession>A0ABT8VUQ6</accession>
<dbReference type="Pfam" id="PF14094">
    <property type="entry name" value="DUF4272"/>
    <property type="match status" value="1"/>
</dbReference>
<dbReference type="RefSeq" id="WP_302884923.1">
    <property type="nucleotide sequence ID" value="NZ_JAUMIT010000007.1"/>
</dbReference>
<organism evidence="1 2">
    <name type="scientific">Wenyingzhuangia gilva</name>
    <dbReference type="NCBI Taxonomy" id="3057677"/>
    <lineage>
        <taxon>Bacteria</taxon>
        <taxon>Pseudomonadati</taxon>
        <taxon>Bacteroidota</taxon>
        <taxon>Flavobacteriia</taxon>
        <taxon>Flavobacteriales</taxon>
        <taxon>Flavobacteriaceae</taxon>
        <taxon>Wenyingzhuangia</taxon>
    </lineage>
</organism>
<keyword evidence="2" id="KW-1185">Reference proteome</keyword>
<evidence type="ECO:0000313" key="2">
    <source>
        <dbReference type="Proteomes" id="UP001168642"/>
    </source>
</evidence>
<dbReference type="Proteomes" id="UP001168642">
    <property type="component" value="Unassembled WGS sequence"/>
</dbReference>
<sequence>MNPEKLKIKSEKRIQSLGLEPNLNLPEIENLNDLKFKTGEQIAKRILSLAYLYGISFNASRKSIQNKLKEYGLIDELSNWENKILTKKTLTKQDKVNIDWVTESIEVLGWAIGLWSEIPLLNECNEDRQADNVPLNENPVKFITTAEIIPLNEIQEQADIIYRLHWIAKRTEIGKIGKHSNDVYMERHKAINWIIGLSKDWDTINTDT</sequence>
<gene>
    <name evidence="1" type="ORF">QVZ41_12440</name>
</gene>
<evidence type="ECO:0000313" key="1">
    <source>
        <dbReference type="EMBL" id="MDO3695650.1"/>
    </source>
</evidence>
<proteinExistence type="predicted"/>
<dbReference type="InterPro" id="IPR025368">
    <property type="entry name" value="DUF4272"/>
</dbReference>
<name>A0ABT8VUQ6_9FLAO</name>
<protein>
    <submittedName>
        <fullName evidence="1">DUF4272 domain-containing protein</fullName>
    </submittedName>
</protein>
<comment type="caution">
    <text evidence="1">The sequence shown here is derived from an EMBL/GenBank/DDBJ whole genome shotgun (WGS) entry which is preliminary data.</text>
</comment>
<dbReference type="EMBL" id="JAUMIT010000007">
    <property type="protein sequence ID" value="MDO3695650.1"/>
    <property type="molecule type" value="Genomic_DNA"/>
</dbReference>
<reference evidence="1" key="1">
    <citation type="submission" date="2023-07" db="EMBL/GenBank/DDBJ databases">
        <title>Wenyingzhuangia sp. chi5 genome sequencing and assembly.</title>
        <authorList>
            <person name="Park S."/>
        </authorList>
    </citation>
    <scope>NUCLEOTIDE SEQUENCE</scope>
    <source>
        <strain evidence="1">Chi5</strain>
    </source>
</reference>